<dbReference type="AlphaFoldDB" id="A0A2T1GME5"/>
<evidence type="ECO:0000313" key="3">
    <source>
        <dbReference type="Proteomes" id="UP000238937"/>
    </source>
</evidence>
<evidence type="ECO:0000313" key="2">
    <source>
        <dbReference type="EMBL" id="PSB59064.1"/>
    </source>
</evidence>
<gene>
    <name evidence="2" type="ORF">C7B77_02295</name>
</gene>
<name>A0A2T1GME5_9CYAN</name>
<organism evidence="2 3">
    <name type="scientific">Chamaesiphon polymorphus CCALA 037</name>
    <dbReference type="NCBI Taxonomy" id="2107692"/>
    <lineage>
        <taxon>Bacteria</taxon>
        <taxon>Bacillati</taxon>
        <taxon>Cyanobacteriota</taxon>
        <taxon>Cyanophyceae</taxon>
        <taxon>Gomontiellales</taxon>
        <taxon>Chamaesiphonaceae</taxon>
        <taxon>Chamaesiphon</taxon>
    </lineage>
</organism>
<dbReference type="EMBL" id="PVWO01000015">
    <property type="protein sequence ID" value="PSB59064.1"/>
    <property type="molecule type" value="Genomic_DNA"/>
</dbReference>
<feature type="signal peptide" evidence="1">
    <location>
        <begin position="1"/>
        <end position="25"/>
    </location>
</feature>
<reference evidence="2 3" key="1">
    <citation type="submission" date="2018-03" db="EMBL/GenBank/DDBJ databases">
        <title>The ancient ancestry and fast evolution of plastids.</title>
        <authorList>
            <person name="Moore K.R."/>
            <person name="Magnabosco C."/>
            <person name="Momper L."/>
            <person name="Gold D.A."/>
            <person name="Bosak T."/>
            <person name="Fournier G.P."/>
        </authorList>
    </citation>
    <scope>NUCLEOTIDE SEQUENCE [LARGE SCALE GENOMIC DNA]</scope>
    <source>
        <strain evidence="2 3">CCALA 037</strain>
    </source>
</reference>
<comment type="caution">
    <text evidence="2">The sequence shown here is derived from an EMBL/GenBank/DDBJ whole genome shotgun (WGS) entry which is preliminary data.</text>
</comment>
<dbReference type="RefSeq" id="WP_106299919.1">
    <property type="nucleotide sequence ID" value="NZ_PVWO01000015.1"/>
</dbReference>
<keyword evidence="1" id="KW-0732">Signal</keyword>
<dbReference type="OrthoDB" id="531812at2"/>
<accession>A0A2T1GME5</accession>
<dbReference type="Pfam" id="PF13801">
    <property type="entry name" value="Metal_resist"/>
    <property type="match status" value="1"/>
</dbReference>
<proteinExistence type="predicted"/>
<evidence type="ECO:0008006" key="4">
    <source>
        <dbReference type="Google" id="ProtNLM"/>
    </source>
</evidence>
<dbReference type="Proteomes" id="UP000238937">
    <property type="component" value="Unassembled WGS sequence"/>
</dbReference>
<dbReference type="Gene3D" id="1.20.120.1490">
    <property type="match status" value="1"/>
</dbReference>
<dbReference type="GO" id="GO:0042597">
    <property type="term" value="C:periplasmic space"/>
    <property type="evidence" value="ECO:0007669"/>
    <property type="project" value="InterPro"/>
</dbReference>
<dbReference type="CDD" id="cd09916">
    <property type="entry name" value="CpxP_like"/>
    <property type="match status" value="1"/>
</dbReference>
<dbReference type="InterPro" id="IPR012899">
    <property type="entry name" value="LTXXQ"/>
</dbReference>
<evidence type="ECO:0000256" key="1">
    <source>
        <dbReference type="SAM" id="SignalP"/>
    </source>
</evidence>
<keyword evidence="3" id="KW-1185">Reference proteome</keyword>
<feature type="chain" id="PRO_5015598467" description="Spy protein" evidence="1">
    <location>
        <begin position="26"/>
        <end position="155"/>
    </location>
</feature>
<sequence length="155" mass="17808">MSRFRLLTLLSILLSIATTILPARADLSLSQNNNRSTNNELKIPAGGVGNLVKELNLSPDQIRRLQQIRKNARGKTQARRQALQAARQELDRLLQSNASADLVRQKRQQVQTLQREIADANFENTLAIREILTPEQRVKWQQLIQQRRQNRINGR</sequence>
<protein>
    <recommendedName>
        <fullName evidence="4">Spy protein</fullName>
    </recommendedName>
</protein>
<dbReference type="InterPro" id="IPR025961">
    <property type="entry name" value="Metal_resist"/>
</dbReference>